<dbReference type="InterPro" id="IPR050595">
    <property type="entry name" value="Bact_response_regulator"/>
</dbReference>
<evidence type="ECO:0000313" key="9">
    <source>
        <dbReference type="Proteomes" id="UP000002596"/>
    </source>
</evidence>
<evidence type="ECO:0000259" key="7">
    <source>
        <dbReference type="PROSITE" id="PS50110"/>
    </source>
</evidence>
<dbReference type="PANTHER" id="PTHR44591:SF3">
    <property type="entry name" value="RESPONSE REGULATORY DOMAIN-CONTAINING PROTEIN"/>
    <property type="match status" value="1"/>
</dbReference>
<organism evidence="8 9">
    <name type="scientific">Paracidovorax citrulli (strain AAC00-1)</name>
    <name type="common">Acidovorax citrulli</name>
    <dbReference type="NCBI Taxonomy" id="397945"/>
    <lineage>
        <taxon>Bacteria</taxon>
        <taxon>Pseudomonadati</taxon>
        <taxon>Pseudomonadota</taxon>
        <taxon>Betaproteobacteria</taxon>
        <taxon>Burkholderiales</taxon>
        <taxon>Comamonadaceae</taxon>
        <taxon>Paracidovorax</taxon>
    </lineage>
</organism>
<dbReference type="HOGENOM" id="CLU_000445_69_17_4"/>
<proteinExistence type="predicted"/>
<dbReference type="FunFam" id="3.40.50.2300:FF:000001">
    <property type="entry name" value="DNA-binding response regulator PhoB"/>
    <property type="match status" value="1"/>
</dbReference>
<feature type="modified residue" description="4-aspartylphosphate" evidence="6">
    <location>
        <position position="64"/>
    </location>
</feature>
<evidence type="ECO:0000256" key="4">
    <source>
        <dbReference type="ARBA" id="ARBA00023125"/>
    </source>
</evidence>
<dbReference type="SMART" id="SM00448">
    <property type="entry name" value="REC"/>
    <property type="match status" value="1"/>
</dbReference>
<evidence type="ECO:0000256" key="5">
    <source>
        <dbReference type="ARBA" id="ARBA00023163"/>
    </source>
</evidence>
<dbReference type="Pfam" id="PF00072">
    <property type="entry name" value="Response_reg"/>
    <property type="match status" value="1"/>
</dbReference>
<keyword evidence="2" id="KW-0902">Two-component regulatory system</keyword>
<dbReference type="SUPFAM" id="SSF52172">
    <property type="entry name" value="CheY-like"/>
    <property type="match status" value="1"/>
</dbReference>
<dbReference type="Gene3D" id="3.40.50.2300">
    <property type="match status" value="1"/>
</dbReference>
<dbReference type="GO" id="GO:0003677">
    <property type="term" value="F:DNA binding"/>
    <property type="evidence" value="ECO:0007669"/>
    <property type="project" value="UniProtKB-KW"/>
</dbReference>
<name>A1TPC8_PARC0</name>
<sequence>MIQSSQVIARPPMKTVLIVDDHAEIRRLLRMTLEDQGVALHEAASGEAALAMARAQRPDLVLLDLMMPGSLDGMEVCRRIRNDPDLSHTRVIILSARDGLQDRAAGMQAGASGFISKPFSPAYLAETVRRLDTAGTPVAG</sequence>
<protein>
    <submittedName>
        <fullName evidence="8">Response regulator receiver protein</fullName>
    </submittedName>
</protein>
<gene>
    <name evidence="8" type="ordered locus">Aave_2238</name>
</gene>
<dbReference type="KEGG" id="aav:Aave_2238"/>
<evidence type="ECO:0000256" key="3">
    <source>
        <dbReference type="ARBA" id="ARBA00023015"/>
    </source>
</evidence>
<accession>A1TPC8</accession>
<reference evidence="8 9" key="1">
    <citation type="submission" date="2006-12" db="EMBL/GenBank/DDBJ databases">
        <title>Complete sequence of Acidovorax avenae subsp. citrulli AAC00-1.</title>
        <authorList>
            <consortium name="US DOE Joint Genome Institute"/>
            <person name="Copeland A."/>
            <person name="Lucas S."/>
            <person name="Lapidus A."/>
            <person name="Barry K."/>
            <person name="Detter J.C."/>
            <person name="Glavina del Rio T."/>
            <person name="Dalin E."/>
            <person name="Tice H."/>
            <person name="Pitluck S."/>
            <person name="Kiss H."/>
            <person name="Brettin T."/>
            <person name="Bruce D."/>
            <person name="Han C."/>
            <person name="Tapia R."/>
            <person name="Gilna P."/>
            <person name="Schmutz J."/>
            <person name="Larimer F."/>
            <person name="Land M."/>
            <person name="Hauser L."/>
            <person name="Kyrpides N."/>
            <person name="Kim E."/>
            <person name="Stahl D."/>
            <person name="Richardson P."/>
        </authorList>
    </citation>
    <scope>NUCLEOTIDE SEQUENCE [LARGE SCALE GENOMIC DNA]</scope>
    <source>
        <strain evidence="8 9">AAC00-1</strain>
    </source>
</reference>
<dbReference type="STRING" id="397945.Aave_2238"/>
<keyword evidence="3" id="KW-0805">Transcription regulation</keyword>
<dbReference type="PANTHER" id="PTHR44591">
    <property type="entry name" value="STRESS RESPONSE REGULATOR PROTEIN 1"/>
    <property type="match status" value="1"/>
</dbReference>
<dbReference type="Proteomes" id="UP000002596">
    <property type="component" value="Chromosome"/>
</dbReference>
<dbReference type="GO" id="GO:0000160">
    <property type="term" value="P:phosphorelay signal transduction system"/>
    <property type="evidence" value="ECO:0007669"/>
    <property type="project" value="UniProtKB-KW"/>
</dbReference>
<evidence type="ECO:0000313" key="8">
    <source>
        <dbReference type="EMBL" id="ABM32816.1"/>
    </source>
</evidence>
<dbReference type="InterPro" id="IPR001789">
    <property type="entry name" value="Sig_transdc_resp-reg_receiver"/>
</dbReference>
<keyword evidence="4" id="KW-0238">DNA-binding</keyword>
<keyword evidence="5" id="KW-0804">Transcription</keyword>
<evidence type="ECO:0000256" key="2">
    <source>
        <dbReference type="ARBA" id="ARBA00023012"/>
    </source>
</evidence>
<evidence type="ECO:0000256" key="1">
    <source>
        <dbReference type="ARBA" id="ARBA00022553"/>
    </source>
</evidence>
<keyword evidence="1 6" id="KW-0597">Phosphoprotein</keyword>
<evidence type="ECO:0000256" key="6">
    <source>
        <dbReference type="PROSITE-ProRule" id="PRU00169"/>
    </source>
</evidence>
<feature type="domain" description="Response regulatory" evidence="7">
    <location>
        <begin position="15"/>
        <end position="132"/>
    </location>
</feature>
<dbReference type="eggNOG" id="COG0745">
    <property type="taxonomic scope" value="Bacteria"/>
</dbReference>
<dbReference type="PROSITE" id="PS50110">
    <property type="entry name" value="RESPONSE_REGULATORY"/>
    <property type="match status" value="1"/>
</dbReference>
<dbReference type="InterPro" id="IPR011006">
    <property type="entry name" value="CheY-like_superfamily"/>
</dbReference>
<dbReference type="AlphaFoldDB" id="A1TPC8"/>
<dbReference type="EMBL" id="CP000512">
    <property type="protein sequence ID" value="ABM32816.1"/>
    <property type="molecule type" value="Genomic_DNA"/>
</dbReference>